<keyword evidence="3" id="KW-1185">Reference proteome</keyword>
<dbReference type="Proteomes" id="UP000018888">
    <property type="component" value="Unassembled WGS sequence"/>
</dbReference>
<feature type="transmembrane region" description="Helical" evidence="1">
    <location>
        <begin position="34"/>
        <end position="52"/>
    </location>
</feature>
<organism evidence="2 3">
    <name type="scientific">Rhizophagus irregularis (strain DAOM 181602 / DAOM 197198 / MUCL 43194)</name>
    <name type="common">Arbuscular mycorrhizal fungus</name>
    <name type="synonym">Glomus intraradices</name>
    <dbReference type="NCBI Taxonomy" id="747089"/>
    <lineage>
        <taxon>Eukaryota</taxon>
        <taxon>Fungi</taxon>
        <taxon>Fungi incertae sedis</taxon>
        <taxon>Mucoromycota</taxon>
        <taxon>Glomeromycotina</taxon>
        <taxon>Glomeromycetes</taxon>
        <taxon>Glomerales</taxon>
        <taxon>Glomeraceae</taxon>
        <taxon>Rhizophagus</taxon>
    </lineage>
</organism>
<keyword evidence="1" id="KW-0472">Membrane</keyword>
<evidence type="ECO:0000313" key="3">
    <source>
        <dbReference type="Proteomes" id="UP000018888"/>
    </source>
</evidence>
<proteinExistence type="predicted"/>
<keyword evidence="1" id="KW-1133">Transmembrane helix</keyword>
<reference evidence="2 3" key="1">
    <citation type="journal article" date="2013" name="Proc. Natl. Acad. Sci. U.S.A.">
        <title>Genome of an arbuscular mycorrhizal fungus provides insight into the oldest plant symbiosis.</title>
        <authorList>
            <person name="Tisserant E."/>
            <person name="Malbreil M."/>
            <person name="Kuo A."/>
            <person name="Kohler A."/>
            <person name="Symeonidi A."/>
            <person name="Balestrini R."/>
            <person name="Charron P."/>
            <person name="Duensing N."/>
            <person name="Frei Dit Frey N."/>
            <person name="Gianinazzi-Pearson V."/>
            <person name="Gilbert L.B."/>
            <person name="Handa Y."/>
            <person name="Herr J.R."/>
            <person name="Hijri M."/>
            <person name="Koul R."/>
            <person name="Kawaguchi M."/>
            <person name="Krajinski F."/>
            <person name="Lammers P.J."/>
            <person name="Masclaux F.G."/>
            <person name="Murat C."/>
            <person name="Morin E."/>
            <person name="Ndikumana S."/>
            <person name="Pagni M."/>
            <person name="Petitpierre D."/>
            <person name="Requena N."/>
            <person name="Rosikiewicz P."/>
            <person name="Riley R."/>
            <person name="Saito K."/>
            <person name="San Clemente H."/>
            <person name="Shapiro H."/>
            <person name="van Tuinen D."/>
            <person name="Becard G."/>
            <person name="Bonfante P."/>
            <person name="Paszkowski U."/>
            <person name="Shachar-Hill Y.Y."/>
            <person name="Tuskan G.A."/>
            <person name="Young P.W."/>
            <person name="Sanders I.R."/>
            <person name="Henrissat B."/>
            <person name="Rensing S.A."/>
            <person name="Grigoriev I.V."/>
            <person name="Corradi N."/>
            <person name="Roux C."/>
            <person name="Martin F."/>
        </authorList>
    </citation>
    <scope>NUCLEOTIDE SEQUENCE [LARGE SCALE GENOMIC DNA]</scope>
    <source>
        <strain evidence="2 3">DAOM 197198</strain>
    </source>
</reference>
<reference evidence="2 3" key="2">
    <citation type="journal article" date="2018" name="New Phytol.">
        <title>High intraspecific genome diversity in the model arbuscular mycorrhizal symbiont Rhizophagus irregularis.</title>
        <authorList>
            <person name="Chen E.C.H."/>
            <person name="Morin E."/>
            <person name="Beaudet D."/>
            <person name="Noel J."/>
            <person name="Yildirir G."/>
            <person name="Ndikumana S."/>
            <person name="Charron P."/>
            <person name="St-Onge C."/>
            <person name="Giorgi J."/>
            <person name="Kruger M."/>
            <person name="Marton T."/>
            <person name="Ropars J."/>
            <person name="Grigoriev I.V."/>
            <person name="Hainaut M."/>
            <person name="Henrissat B."/>
            <person name="Roux C."/>
            <person name="Martin F."/>
            <person name="Corradi N."/>
        </authorList>
    </citation>
    <scope>NUCLEOTIDE SEQUENCE [LARGE SCALE GENOMIC DNA]</scope>
    <source>
        <strain evidence="2 3">DAOM 197198</strain>
    </source>
</reference>
<feature type="non-terminal residue" evidence="2">
    <location>
        <position position="56"/>
    </location>
</feature>
<dbReference type="EMBL" id="AUPC02000064">
    <property type="protein sequence ID" value="POG75145.1"/>
    <property type="molecule type" value="Genomic_DNA"/>
</dbReference>
<sequence>MDSLIFTSVYLFFFQICMIFLEGSFLYPEKITEYLLRIYNIYVGISFLLTYMCCSL</sequence>
<name>A0A2P4QBY8_RHIID</name>
<evidence type="ECO:0000256" key="1">
    <source>
        <dbReference type="SAM" id="Phobius"/>
    </source>
</evidence>
<protein>
    <submittedName>
        <fullName evidence="2">Uncharacterized protein</fullName>
    </submittedName>
</protein>
<dbReference type="AlphaFoldDB" id="A0A2P4QBY8"/>
<gene>
    <name evidence="2" type="ORF">GLOIN_2v1568987</name>
</gene>
<evidence type="ECO:0000313" key="2">
    <source>
        <dbReference type="EMBL" id="POG75145.1"/>
    </source>
</evidence>
<accession>A0A2P4QBY8</accession>
<comment type="caution">
    <text evidence="2">The sequence shown here is derived from an EMBL/GenBank/DDBJ whole genome shotgun (WGS) entry which is preliminary data.</text>
</comment>
<keyword evidence="1" id="KW-0812">Transmembrane</keyword>
<feature type="transmembrane region" description="Helical" evidence="1">
    <location>
        <begin position="6"/>
        <end position="27"/>
    </location>
</feature>